<dbReference type="Gene3D" id="3.40.640.10">
    <property type="entry name" value="Type I PLP-dependent aspartate aminotransferase-like (Major domain)"/>
    <property type="match status" value="1"/>
</dbReference>
<name>A0A9P5Z0Q2_9AGAR</name>
<proteinExistence type="predicted"/>
<protein>
    <submittedName>
        <fullName evidence="5">PLP-dependent transferase</fullName>
    </submittedName>
</protein>
<dbReference type="SUPFAM" id="SSF53383">
    <property type="entry name" value="PLP-dependent transferases"/>
    <property type="match status" value="1"/>
</dbReference>
<dbReference type="InterPro" id="IPR050477">
    <property type="entry name" value="GrpII_AminoAcid_Decarb"/>
</dbReference>
<evidence type="ECO:0000256" key="3">
    <source>
        <dbReference type="ARBA" id="ARBA00023239"/>
    </source>
</evidence>
<evidence type="ECO:0000256" key="4">
    <source>
        <dbReference type="PIRSR" id="PIRSR602129-50"/>
    </source>
</evidence>
<keyword evidence="5" id="KW-0808">Transferase</keyword>
<dbReference type="InterPro" id="IPR015421">
    <property type="entry name" value="PyrdxlP-dep_Trfase_major"/>
</dbReference>
<organism evidence="5 6">
    <name type="scientific">Pholiota conissans</name>
    <dbReference type="NCBI Taxonomy" id="109636"/>
    <lineage>
        <taxon>Eukaryota</taxon>
        <taxon>Fungi</taxon>
        <taxon>Dikarya</taxon>
        <taxon>Basidiomycota</taxon>
        <taxon>Agaricomycotina</taxon>
        <taxon>Agaricomycetes</taxon>
        <taxon>Agaricomycetidae</taxon>
        <taxon>Agaricales</taxon>
        <taxon>Agaricineae</taxon>
        <taxon>Strophariaceae</taxon>
        <taxon>Pholiota</taxon>
    </lineage>
</organism>
<dbReference type="GO" id="GO:0030170">
    <property type="term" value="F:pyridoxal phosphate binding"/>
    <property type="evidence" value="ECO:0007669"/>
    <property type="project" value="InterPro"/>
</dbReference>
<dbReference type="AlphaFoldDB" id="A0A9P5Z0Q2"/>
<dbReference type="InterPro" id="IPR002129">
    <property type="entry name" value="PyrdxlP-dep_de-COase"/>
</dbReference>
<sequence length="1043" mass="116763">MSQTTPSYDPSFVNLHQALSAWFLGPQAENADVLKELFSQIVDNHARARLAYHPEDGAFISAQIKQSPAFEHAAANLRREFTKLTELLNEKSIPFYSPRYAGHMAFECSLPSILGWLAAMLFNPNNVAFEASPITTLLELDAGMQLCDMIGYPRAGLVQPWGHIACDGTVANLESMCAARNLKFYPLALREAMHPRGPLSFIADKFEIHKCDTLYQTSLFYELDTWELLNLRPEEILSIPCRLNTEYGISSTFLEKALQPFLIQSCGKDVYEANYDIKDPIQYLTSSTKHYSWPKAAAIAGIGSNNVVNVAVDENARMDMAALRKALERSLNKKQAIFAVVAIIGSTEEGAVDPLDEIVELRKEFQAQGLSFIIHADAAWGGYFASMLRDKPLHHTADGVPAPPTGEVPARTHVPALSMLKEYTLRQLDALNESDSITIDPHKSGYCTYPAGGLCYRDGRLRYMVTWTAPYVHQGNNGESIGIYGVEGSKPGASAASVYLHHTVVGLHREGHGSLLGEVCFGCARISAHWAAMSNSSTPYLVVPLNRLRAEPNEAATEVEKKFITENIIGKSNHDIVNHPDPEVIAEMRALGSDLNINAFACNFRMRSPTDPDVWVVNDDVEEANYLNRCIFDRLSVTHVEDDPLTRPMYITSTVFAPEDYGRCLTTFKRRLGLETDSNQSLFVLRNVVLSPFQAAPDFAGHIAEIFRRTLIEEMEHVIARNTPCPQEHTFIMQGTDKLFLVYRPLFHRENGRQQLILSADMTKDAQWKRYLDDKEAHAHEIFTISIPSTTIEDIVGNTTVDGYMYRRGTIVQHCTLSNIKVIKNRSLVSKWRDREYPESYFPFYLYGTLEEQHIDHMLLKAPNVQLTAQRIELNLDNPLDEEELRNGLLLYILLNEGSMQPFDTNNPPFFFTPGAELQVRIFPDPFTAIGHGPGLAPNFDGGYSFDSLSTGAFQPLSVGTVKLGQDIFVDYTDLNKEDFRPEGRLSSSSTKGAFSEEERVGWRNMVFDRMDKGGSRSGVGKLQLRIPPSATFLDRGQPMDLN</sequence>
<keyword evidence="3" id="KW-0456">Lyase</keyword>
<evidence type="ECO:0000256" key="2">
    <source>
        <dbReference type="ARBA" id="ARBA00022898"/>
    </source>
</evidence>
<feature type="modified residue" description="N6-(pyridoxal phosphate)lysine" evidence="4">
    <location>
        <position position="443"/>
    </location>
</feature>
<dbReference type="PANTHER" id="PTHR42735">
    <property type="match status" value="1"/>
</dbReference>
<dbReference type="Pfam" id="PF00282">
    <property type="entry name" value="Pyridoxal_deC"/>
    <property type="match status" value="1"/>
</dbReference>
<dbReference type="GO" id="GO:0016740">
    <property type="term" value="F:transferase activity"/>
    <property type="evidence" value="ECO:0007669"/>
    <property type="project" value="UniProtKB-KW"/>
</dbReference>
<dbReference type="Proteomes" id="UP000807469">
    <property type="component" value="Unassembled WGS sequence"/>
</dbReference>
<reference evidence="5" key="1">
    <citation type="submission" date="2020-11" db="EMBL/GenBank/DDBJ databases">
        <authorList>
            <consortium name="DOE Joint Genome Institute"/>
            <person name="Ahrendt S."/>
            <person name="Riley R."/>
            <person name="Andreopoulos W."/>
            <person name="Labutti K."/>
            <person name="Pangilinan J."/>
            <person name="Ruiz-Duenas F.J."/>
            <person name="Barrasa J.M."/>
            <person name="Sanchez-Garcia M."/>
            <person name="Camarero S."/>
            <person name="Miyauchi S."/>
            <person name="Serrano A."/>
            <person name="Linde D."/>
            <person name="Babiker R."/>
            <person name="Drula E."/>
            <person name="Ayuso-Fernandez I."/>
            <person name="Pacheco R."/>
            <person name="Padilla G."/>
            <person name="Ferreira P."/>
            <person name="Barriuso J."/>
            <person name="Kellner H."/>
            <person name="Castanera R."/>
            <person name="Alfaro M."/>
            <person name="Ramirez L."/>
            <person name="Pisabarro A.G."/>
            <person name="Kuo A."/>
            <person name="Tritt A."/>
            <person name="Lipzen A."/>
            <person name="He G."/>
            <person name="Yan M."/>
            <person name="Ng V."/>
            <person name="Cullen D."/>
            <person name="Martin F."/>
            <person name="Rosso M.-N."/>
            <person name="Henrissat B."/>
            <person name="Hibbett D."/>
            <person name="Martinez A.T."/>
            <person name="Grigoriev I.V."/>
        </authorList>
    </citation>
    <scope>NUCLEOTIDE SEQUENCE</scope>
    <source>
        <strain evidence="5">CIRM-BRFM 674</strain>
    </source>
</reference>
<keyword evidence="2 4" id="KW-0663">Pyridoxal phosphate</keyword>
<evidence type="ECO:0000313" key="5">
    <source>
        <dbReference type="EMBL" id="KAF9477346.1"/>
    </source>
</evidence>
<dbReference type="EMBL" id="MU155264">
    <property type="protein sequence ID" value="KAF9477346.1"/>
    <property type="molecule type" value="Genomic_DNA"/>
</dbReference>
<dbReference type="GO" id="GO:0016830">
    <property type="term" value="F:carbon-carbon lyase activity"/>
    <property type="evidence" value="ECO:0007669"/>
    <property type="project" value="InterPro"/>
</dbReference>
<accession>A0A9P5Z0Q2</accession>
<evidence type="ECO:0000313" key="6">
    <source>
        <dbReference type="Proteomes" id="UP000807469"/>
    </source>
</evidence>
<gene>
    <name evidence="5" type="ORF">BDN70DRAFT_881316</name>
</gene>
<comment type="caution">
    <text evidence="5">The sequence shown here is derived from an EMBL/GenBank/DDBJ whole genome shotgun (WGS) entry which is preliminary data.</text>
</comment>
<dbReference type="PANTHER" id="PTHR42735:SF4">
    <property type="entry name" value="PYRIDOXAL PHOSPHATE-DEPENDENT DECARBOXYLASE FAMILY PROTEIN"/>
    <property type="match status" value="1"/>
</dbReference>
<dbReference type="GO" id="GO:0019752">
    <property type="term" value="P:carboxylic acid metabolic process"/>
    <property type="evidence" value="ECO:0007669"/>
    <property type="project" value="InterPro"/>
</dbReference>
<dbReference type="OrthoDB" id="2161780at2759"/>
<keyword evidence="6" id="KW-1185">Reference proteome</keyword>
<evidence type="ECO:0000256" key="1">
    <source>
        <dbReference type="ARBA" id="ARBA00001933"/>
    </source>
</evidence>
<dbReference type="InterPro" id="IPR015424">
    <property type="entry name" value="PyrdxlP-dep_Trfase"/>
</dbReference>
<comment type="cofactor">
    <cofactor evidence="1 4">
        <name>pyridoxal 5'-phosphate</name>
        <dbReference type="ChEBI" id="CHEBI:597326"/>
    </cofactor>
</comment>